<reference evidence="8 9" key="1">
    <citation type="submission" date="2018-11" db="EMBL/GenBank/DDBJ databases">
        <title>Genome sequence and assembly of Colletotrichum spinosum.</title>
        <authorList>
            <person name="Gan P."/>
            <person name="Shirasu K."/>
        </authorList>
    </citation>
    <scope>NUCLEOTIDE SEQUENCE [LARGE SCALE GENOMIC DNA]</scope>
    <source>
        <strain evidence="8 9">CBS 515.97</strain>
    </source>
</reference>
<keyword evidence="9" id="KW-1185">Reference proteome</keyword>
<dbReference type="GO" id="GO:0006508">
    <property type="term" value="P:proteolysis"/>
    <property type="evidence" value="ECO:0007669"/>
    <property type="project" value="UniProtKB-KW"/>
</dbReference>
<dbReference type="PROSITE" id="PS51892">
    <property type="entry name" value="SUBTILASE"/>
    <property type="match status" value="1"/>
</dbReference>
<dbReference type="Pfam" id="PF00082">
    <property type="entry name" value="Peptidase_S8"/>
    <property type="match status" value="1"/>
</dbReference>
<dbReference type="Gene3D" id="3.40.50.200">
    <property type="entry name" value="Peptidase S8/S53 domain"/>
    <property type="match status" value="1"/>
</dbReference>
<dbReference type="InterPro" id="IPR056002">
    <property type="entry name" value="DUF7580"/>
</dbReference>
<dbReference type="PANTHER" id="PTHR43806">
    <property type="entry name" value="PEPTIDASE S8"/>
    <property type="match status" value="1"/>
</dbReference>
<evidence type="ECO:0000256" key="1">
    <source>
        <dbReference type="ARBA" id="ARBA00011073"/>
    </source>
</evidence>
<name>A0A4R8QGN1_9PEZI</name>
<evidence type="ECO:0000313" key="9">
    <source>
        <dbReference type="Proteomes" id="UP000295083"/>
    </source>
</evidence>
<dbReference type="Pfam" id="PF24476">
    <property type="entry name" value="DUF7580"/>
    <property type="match status" value="1"/>
</dbReference>
<evidence type="ECO:0000259" key="7">
    <source>
        <dbReference type="Pfam" id="PF24476"/>
    </source>
</evidence>
<dbReference type="InterPro" id="IPR000209">
    <property type="entry name" value="Peptidase_S8/S53_dom"/>
</dbReference>
<evidence type="ECO:0000256" key="4">
    <source>
        <dbReference type="ARBA" id="ARBA00022825"/>
    </source>
</evidence>
<feature type="domain" description="Peptidase S8/S53" evidence="6">
    <location>
        <begin position="449"/>
        <end position="696"/>
    </location>
</feature>
<dbReference type="Proteomes" id="UP000295083">
    <property type="component" value="Unassembled WGS sequence"/>
</dbReference>
<evidence type="ECO:0000256" key="5">
    <source>
        <dbReference type="PROSITE-ProRule" id="PRU01240"/>
    </source>
</evidence>
<protein>
    <submittedName>
        <fullName evidence="8">Subtilisin DY</fullName>
    </submittedName>
</protein>
<keyword evidence="2 5" id="KW-0645">Protease</keyword>
<sequence>MESLKTQTACFIPSDQAAKGFQLPGNWHSTRLCLTKSPAVTDGYAVFDILTSVNEEYWQEVFIGVQLGKQSKVKFNTSNVDIDSKHSLVVVEESETDNEPRLSVEELETIEDGKYCQYLHEEDRIRMGFYVDSQGYLREHPETERLRRPLSPGQGLTLSEVLDKYQWTVRDKMELSYIVTQTWWRFSSSDKAVAAGWSSQDIWFMQPENPDIHRELPLLAYISVCLGKQPFPRDEYLDGRAFIHRFPRVLALAIILLEVGLGAPIEEMKTLRRDAEDGLCTPTQINRIYYTAVTHLDKLRRKDLGGHHIKVPFLKTVEYCLGDDAWRLKISGDGRKQSSKSSMEGRQPNVLSLVGEMTRRRGLLLRNVVSPIARLAFTGFDIQLDATSSLLRAETNTSNSRIIHEEPEEATFCSGLNSRPENWLQDLKQINKQIGFLNLKHLPAEVVPVRVAILDTGLNSKLPFFCNEPSRLKKIVAYEDFVGGTTDLKQMIDTNGHGSFMARLLMEVAPHAEVYVARIAADSKSLSKSSRNIVKAIEWAAIRHNVDIISMSFGMESDDLDIREAIVRVKVSHRTDCVFLGSAGNGGSNQPKEAFPARLPDVIAIHATDCKGNQSVSNPPVRGTTCLATFGSDVPEEITSEMESHFNPHICQPGSSIATAVAAGIAAMSLSYAAVVPAYLNMTQHTNLRQRLRSTEAMSKVFHRMSPDLRNVSRKSFNPVWFWKDKPKHIDRLCALHDCTS</sequence>
<dbReference type="EMBL" id="QAPG01000070">
    <property type="protein sequence ID" value="TDZ33083.1"/>
    <property type="molecule type" value="Genomic_DNA"/>
</dbReference>
<dbReference type="InterPro" id="IPR015500">
    <property type="entry name" value="Peptidase_S8_subtilisin-rel"/>
</dbReference>
<dbReference type="CDD" id="cd00306">
    <property type="entry name" value="Peptidases_S8_S53"/>
    <property type="match status" value="1"/>
</dbReference>
<dbReference type="PANTHER" id="PTHR43806:SF11">
    <property type="entry name" value="CEREVISIN-RELATED"/>
    <property type="match status" value="1"/>
</dbReference>
<dbReference type="PRINTS" id="PR00723">
    <property type="entry name" value="SUBTILISIN"/>
</dbReference>
<dbReference type="GO" id="GO:0004252">
    <property type="term" value="F:serine-type endopeptidase activity"/>
    <property type="evidence" value="ECO:0007669"/>
    <property type="project" value="UniProtKB-UniRule"/>
</dbReference>
<dbReference type="InterPro" id="IPR036852">
    <property type="entry name" value="Peptidase_S8/S53_dom_sf"/>
</dbReference>
<feature type="active site" description="Charge relay system" evidence="5">
    <location>
        <position position="497"/>
    </location>
</feature>
<organism evidence="8 9">
    <name type="scientific">Colletotrichum spinosum</name>
    <dbReference type="NCBI Taxonomy" id="1347390"/>
    <lineage>
        <taxon>Eukaryota</taxon>
        <taxon>Fungi</taxon>
        <taxon>Dikarya</taxon>
        <taxon>Ascomycota</taxon>
        <taxon>Pezizomycotina</taxon>
        <taxon>Sordariomycetes</taxon>
        <taxon>Hypocreomycetidae</taxon>
        <taxon>Glomerellales</taxon>
        <taxon>Glomerellaceae</taxon>
        <taxon>Colletotrichum</taxon>
        <taxon>Colletotrichum orbiculare species complex</taxon>
    </lineage>
</organism>
<feature type="domain" description="DUF7580" evidence="7">
    <location>
        <begin position="28"/>
        <end position="321"/>
    </location>
</feature>
<keyword evidence="4 5" id="KW-0720">Serine protease</keyword>
<proteinExistence type="inferred from homology"/>
<feature type="active site" description="Charge relay system" evidence="5">
    <location>
        <position position="455"/>
    </location>
</feature>
<comment type="similarity">
    <text evidence="1 5">Belongs to the peptidase S8 family.</text>
</comment>
<evidence type="ECO:0000313" key="8">
    <source>
        <dbReference type="EMBL" id="TDZ33083.1"/>
    </source>
</evidence>
<evidence type="ECO:0000256" key="2">
    <source>
        <dbReference type="ARBA" id="ARBA00022670"/>
    </source>
</evidence>
<accession>A0A4R8QGN1</accession>
<evidence type="ECO:0000259" key="6">
    <source>
        <dbReference type="Pfam" id="PF00082"/>
    </source>
</evidence>
<evidence type="ECO:0000256" key="3">
    <source>
        <dbReference type="ARBA" id="ARBA00022801"/>
    </source>
</evidence>
<dbReference type="InterPro" id="IPR050131">
    <property type="entry name" value="Peptidase_S8_subtilisin-like"/>
</dbReference>
<dbReference type="AlphaFoldDB" id="A0A4R8QGN1"/>
<gene>
    <name evidence="8" type="primary">apr-1</name>
    <name evidence="8" type="ORF">C8035_v006261</name>
</gene>
<dbReference type="SUPFAM" id="SSF52743">
    <property type="entry name" value="Subtilisin-like"/>
    <property type="match status" value="1"/>
</dbReference>
<keyword evidence="3 5" id="KW-0378">Hydrolase</keyword>
<feature type="active site" description="Charge relay system" evidence="5">
    <location>
        <position position="656"/>
    </location>
</feature>
<comment type="caution">
    <text evidence="8">The sequence shown here is derived from an EMBL/GenBank/DDBJ whole genome shotgun (WGS) entry which is preliminary data.</text>
</comment>